<evidence type="ECO:0000313" key="2">
    <source>
        <dbReference type="EMBL" id="AGH44496.1"/>
    </source>
</evidence>
<dbReference type="KEGG" id="gps:C427_2387"/>
<name>K7A395_9ALTE</name>
<evidence type="ECO:0000256" key="1">
    <source>
        <dbReference type="SAM" id="SignalP"/>
    </source>
</evidence>
<protein>
    <submittedName>
        <fullName evidence="2">Uncharacterized protein</fullName>
    </submittedName>
</protein>
<gene>
    <name evidence="2" type="ORF">C427_2387</name>
</gene>
<sequence>MKKVNLSKKKLFVGVLAGLFASTVLATGGNGNEPKISKAKTKEKVTFCEYYPVVCSMFSLGTGGNGNEP</sequence>
<dbReference type="HOGENOM" id="CLU_2772187_0_0_6"/>
<dbReference type="EMBL" id="CP003837">
    <property type="protein sequence ID" value="AGH44496.1"/>
    <property type="molecule type" value="Genomic_DNA"/>
</dbReference>
<keyword evidence="1" id="KW-0732">Signal</keyword>
<feature type="signal peptide" evidence="1">
    <location>
        <begin position="1"/>
        <end position="26"/>
    </location>
</feature>
<proteinExistence type="predicted"/>
<accession>K7A395</accession>
<dbReference type="Proteomes" id="UP000011864">
    <property type="component" value="Chromosome"/>
</dbReference>
<dbReference type="AlphaFoldDB" id="K7A395"/>
<dbReference type="RefSeq" id="WP_007636537.1">
    <property type="nucleotide sequence ID" value="NC_020514.1"/>
</dbReference>
<reference evidence="2 3" key="1">
    <citation type="journal article" date="2013" name="Genome Announc.">
        <title>Complete Genome Sequence of Glaciecola psychrophila Strain 170T.</title>
        <authorList>
            <person name="Yin J."/>
            <person name="Chen J."/>
            <person name="Liu G."/>
            <person name="Yu Y."/>
            <person name="Song L."/>
            <person name="Wang X."/>
            <person name="Qu X."/>
        </authorList>
    </citation>
    <scope>NUCLEOTIDE SEQUENCE [LARGE SCALE GENOMIC DNA]</scope>
    <source>
        <strain evidence="2 3">170</strain>
    </source>
</reference>
<feature type="chain" id="PRO_5003898762" evidence="1">
    <location>
        <begin position="27"/>
        <end position="69"/>
    </location>
</feature>
<organism evidence="2 3">
    <name type="scientific">Paraglaciecola psychrophila 170</name>
    <dbReference type="NCBI Taxonomy" id="1129794"/>
    <lineage>
        <taxon>Bacteria</taxon>
        <taxon>Pseudomonadati</taxon>
        <taxon>Pseudomonadota</taxon>
        <taxon>Gammaproteobacteria</taxon>
        <taxon>Alteromonadales</taxon>
        <taxon>Alteromonadaceae</taxon>
        <taxon>Paraglaciecola</taxon>
    </lineage>
</organism>
<evidence type="ECO:0000313" key="3">
    <source>
        <dbReference type="Proteomes" id="UP000011864"/>
    </source>
</evidence>
<keyword evidence="3" id="KW-1185">Reference proteome</keyword>
<dbReference type="PATRIC" id="fig|1129794.4.peg.2367"/>